<keyword evidence="2" id="KW-1185">Reference proteome</keyword>
<dbReference type="AlphaFoldDB" id="A0A565C4T6"/>
<sequence>MVSQAIPKRSNLVLSIMGCKKVQSSKDIGLLSLHQQLFLGDVPYQGATLVAATYMVAPTWFLKNNMAPRQAVGLYNSKHTLPTARLHHLMVTTMELNHMPLVQLTSGKVFSQLLLLMISLVHSKLQQLDMAGKYLQLLASPPLLLARKRPQYSRVELRRRLAYA</sequence>
<proteinExistence type="predicted"/>
<dbReference type="EMBL" id="CABITT030000006">
    <property type="protein sequence ID" value="VVB08684.1"/>
    <property type="molecule type" value="Genomic_DNA"/>
</dbReference>
<evidence type="ECO:0000313" key="2">
    <source>
        <dbReference type="Proteomes" id="UP000489600"/>
    </source>
</evidence>
<organism evidence="1 2">
    <name type="scientific">Arabis nemorensis</name>
    <dbReference type="NCBI Taxonomy" id="586526"/>
    <lineage>
        <taxon>Eukaryota</taxon>
        <taxon>Viridiplantae</taxon>
        <taxon>Streptophyta</taxon>
        <taxon>Embryophyta</taxon>
        <taxon>Tracheophyta</taxon>
        <taxon>Spermatophyta</taxon>
        <taxon>Magnoliopsida</taxon>
        <taxon>eudicotyledons</taxon>
        <taxon>Gunneridae</taxon>
        <taxon>Pentapetalae</taxon>
        <taxon>rosids</taxon>
        <taxon>malvids</taxon>
        <taxon>Brassicales</taxon>
        <taxon>Brassicaceae</taxon>
        <taxon>Arabideae</taxon>
        <taxon>Arabis</taxon>
    </lineage>
</organism>
<protein>
    <submittedName>
        <fullName evidence="1">Uncharacterized protein</fullName>
    </submittedName>
</protein>
<evidence type="ECO:0000313" key="1">
    <source>
        <dbReference type="EMBL" id="VVB08684.1"/>
    </source>
</evidence>
<reference evidence="1" key="1">
    <citation type="submission" date="2019-07" db="EMBL/GenBank/DDBJ databases">
        <authorList>
            <person name="Dittberner H."/>
        </authorList>
    </citation>
    <scope>NUCLEOTIDE SEQUENCE [LARGE SCALE GENOMIC DNA]</scope>
</reference>
<accession>A0A565C4T6</accession>
<name>A0A565C4T6_9BRAS</name>
<comment type="caution">
    <text evidence="1">The sequence shown here is derived from an EMBL/GenBank/DDBJ whole genome shotgun (WGS) entry which is preliminary data.</text>
</comment>
<gene>
    <name evidence="1" type="ORF">ANE_LOCUS19128</name>
</gene>
<dbReference type="Proteomes" id="UP000489600">
    <property type="component" value="Unassembled WGS sequence"/>
</dbReference>